<dbReference type="InterPro" id="IPR035396">
    <property type="entry name" value="Bac_rhamnosid6H"/>
</dbReference>
<evidence type="ECO:0000313" key="8">
    <source>
        <dbReference type="Proteomes" id="UP000634530"/>
    </source>
</evidence>
<sequence length="581" mass="65175">MRMVFVFLIGFLGGAAFAAEQPRPAGLEGEVVLTRLKPVKVNADGKKITIDYGKVFFSQVTLSPNSENFGNTVKIKLRESGQPDPLPSIGQEQIGVRYLEQEVSLVNGAQRLSLPDSDKRLMHANVGAVMPFRYLDIYGWKGEFSEDMVDVEAARSSKYRQQGGTLFSGGGHAEELNRLLELSNHTIEATSFAGVFVDGDRERLPYEADAYINMLGWFANVDDVTVPRRTFDFLVEHPSWPTEWQAHMIFMAWADYQYTGDLQFLRKNYEWLKLVSLDRAISSKTGMVNIKDISWFLKRELKVTYPLADIVDWPPSQRDGHEMKPSNTVTNAFVYMGFVRMADIAHALGEDSDRDKFTKLAAQLKASMDDRVRRSDGLYVDGIGSSHTSAHSLFVPLAFGMVNADQRGGVLKALSEKIDGYSGGFPCSVFMAQYLLEALFQSGEDEEALSLMLNKTDRGWFNMIRRYDATITHEAWDVKFKDNEDWTHAWGAAPSNIIPRFILGVNPVTPGWAVWTVKPSKVLKFSAESSIPTPYGVIKIIYDYPARKISFAVPAGTVARLKIDDAQVDFGPGQHQIDWKL</sequence>
<dbReference type="GO" id="GO:0005975">
    <property type="term" value="P:carbohydrate metabolic process"/>
    <property type="evidence" value="ECO:0007669"/>
    <property type="project" value="InterPro"/>
</dbReference>
<dbReference type="Pfam" id="PF17389">
    <property type="entry name" value="Bac_rhamnosid6H"/>
    <property type="match status" value="1"/>
</dbReference>
<feature type="signal peptide" evidence="4">
    <location>
        <begin position="1"/>
        <end position="18"/>
    </location>
</feature>
<protein>
    <recommendedName>
        <fullName evidence="2">alpha-L-rhamnosidase</fullName>
        <ecNumber evidence="2">3.2.1.40</ecNumber>
    </recommendedName>
</protein>
<comment type="catalytic activity">
    <reaction evidence="1">
        <text>Hydrolysis of terminal non-reducing alpha-L-rhamnose residues in alpha-L-rhamnosides.</text>
        <dbReference type="EC" id="3.2.1.40"/>
    </reaction>
</comment>
<dbReference type="InterPro" id="IPR035398">
    <property type="entry name" value="Bac_rhamnosid_C"/>
</dbReference>
<dbReference type="Gene3D" id="2.60.420.10">
    <property type="entry name" value="Maltose phosphorylase, domain 3"/>
    <property type="match status" value="1"/>
</dbReference>
<dbReference type="Gene3D" id="1.50.10.10">
    <property type="match status" value="1"/>
</dbReference>
<organism evidence="7 8">
    <name type="scientific">Pseudomonas vanderleydeniana</name>
    <dbReference type="NCBI Taxonomy" id="2745495"/>
    <lineage>
        <taxon>Bacteria</taxon>
        <taxon>Pseudomonadati</taxon>
        <taxon>Pseudomonadota</taxon>
        <taxon>Gammaproteobacteria</taxon>
        <taxon>Pseudomonadales</taxon>
        <taxon>Pseudomonadaceae</taxon>
        <taxon>Pseudomonas</taxon>
    </lineage>
</organism>
<feature type="domain" description="Alpha-L-rhamnosidase C-terminal" evidence="6">
    <location>
        <begin position="504"/>
        <end position="576"/>
    </location>
</feature>
<reference evidence="7 8" key="2">
    <citation type="journal article" date="2021" name="Microorganisms">
        <title>The Ever-Expanding Pseudomonas Genus: Description of 43 New Species and Partition of the Pseudomonas putida Group.</title>
        <authorList>
            <person name="Girard L."/>
            <person name="Lood C."/>
            <person name="Hofte M."/>
            <person name="Vandamme P."/>
            <person name="Rokni-Zadeh H."/>
            <person name="van Noort V."/>
            <person name="Lavigne R."/>
            <person name="De Mot R."/>
        </authorList>
    </citation>
    <scope>NUCLEOTIDE SEQUENCE [LARGE SCALE GENOMIC DNA]</scope>
    <source>
        <strain evidence="7 8">RW8P3</strain>
    </source>
</reference>
<accession>A0A9E6PQB0</accession>
<name>A0A9E6PQB0_9PSED</name>
<dbReference type="InterPro" id="IPR012341">
    <property type="entry name" value="6hp_glycosidase-like_sf"/>
</dbReference>
<dbReference type="GO" id="GO:0030596">
    <property type="term" value="F:alpha-L-rhamnosidase activity"/>
    <property type="evidence" value="ECO:0007669"/>
    <property type="project" value="UniProtKB-EC"/>
</dbReference>
<dbReference type="InterPro" id="IPR008928">
    <property type="entry name" value="6-hairpin_glycosidase_sf"/>
</dbReference>
<gene>
    <name evidence="7" type="ORF">HU752_009870</name>
</gene>
<evidence type="ECO:0000256" key="1">
    <source>
        <dbReference type="ARBA" id="ARBA00001445"/>
    </source>
</evidence>
<feature type="domain" description="Alpha-L-rhamnosidase six-hairpin glycosidase" evidence="5">
    <location>
        <begin position="174"/>
        <end position="499"/>
    </location>
</feature>
<evidence type="ECO:0000256" key="4">
    <source>
        <dbReference type="SAM" id="SignalP"/>
    </source>
</evidence>
<keyword evidence="8" id="KW-1185">Reference proteome</keyword>
<reference evidence="7 8" key="1">
    <citation type="journal article" date="2020" name="Microorganisms">
        <title>Reliable Identification of Environmental Pseudomonas Isolates Using the rpoD Gene.</title>
        <authorList>
            <consortium name="The Broad Institute Genome Sequencing Platform"/>
            <person name="Girard L."/>
            <person name="Lood C."/>
            <person name="Rokni-Zadeh H."/>
            <person name="van Noort V."/>
            <person name="Lavigne R."/>
            <person name="De Mot R."/>
        </authorList>
    </citation>
    <scope>NUCLEOTIDE SEQUENCE [LARGE SCALE GENOMIC DNA]</scope>
    <source>
        <strain evidence="7 8">RW8P3</strain>
    </source>
</reference>
<evidence type="ECO:0000256" key="2">
    <source>
        <dbReference type="ARBA" id="ARBA00012652"/>
    </source>
</evidence>
<evidence type="ECO:0000313" key="7">
    <source>
        <dbReference type="EMBL" id="QXI30233.1"/>
    </source>
</evidence>
<dbReference type="EMBL" id="CP077093">
    <property type="protein sequence ID" value="QXI30233.1"/>
    <property type="molecule type" value="Genomic_DNA"/>
</dbReference>
<dbReference type="Proteomes" id="UP000634530">
    <property type="component" value="Chromosome"/>
</dbReference>
<dbReference type="PANTHER" id="PTHR33307">
    <property type="entry name" value="ALPHA-RHAMNOSIDASE (EUROFUNG)"/>
    <property type="match status" value="1"/>
</dbReference>
<dbReference type="AlphaFoldDB" id="A0A9E6PQB0"/>
<dbReference type="Pfam" id="PF17390">
    <property type="entry name" value="Bac_rhamnosid_C"/>
    <property type="match status" value="1"/>
</dbReference>
<dbReference type="PANTHER" id="PTHR33307:SF6">
    <property type="entry name" value="ALPHA-RHAMNOSIDASE (EUROFUNG)-RELATED"/>
    <property type="match status" value="1"/>
</dbReference>
<keyword evidence="3" id="KW-0378">Hydrolase</keyword>
<evidence type="ECO:0000259" key="5">
    <source>
        <dbReference type="Pfam" id="PF17389"/>
    </source>
</evidence>
<dbReference type="SUPFAM" id="SSF48208">
    <property type="entry name" value="Six-hairpin glycosidases"/>
    <property type="match status" value="1"/>
</dbReference>
<evidence type="ECO:0000256" key="3">
    <source>
        <dbReference type="ARBA" id="ARBA00022801"/>
    </source>
</evidence>
<dbReference type="InterPro" id="IPR016007">
    <property type="entry name" value="Alpha_rhamnosid"/>
</dbReference>
<dbReference type="KEGG" id="pvw:HU752_009870"/>
<evidence type="ECO:0000259" key="6">
    <source>
        <dbReference type="Pfam" id="PF17390"/>
    </source>
</evidence>
<feature type="chain" id="PRO_5038672905" description="alpha-L-rhamnosidase" evidence="4">
    <location>
        <begin position="19"/>
        <end position="581"/>
    </location>
</feature>
<keyword evidence="4" id="KW-0732">Signal</keyword>
<dbReference type="EC" id="3.2.1.40" evidence="2"/>
<proteinExistence type="predicted"/>